<organism evidence="1 2">
    <name type="scientific">Cellulomonas terrae</name>
    <dbReference type="NCBI Taxonomy" id="311234"/>
    <lineage>
        <taxon>Bacteria</taxon>
        <taxon>Bacillati</taxon>
        <taxon>Actinomycetota</taxon>
        <taxon>Actinomycetes</taxon>
        <taxon>Micrococcales</taxon>
        <taxon>Cellulomonadaceae</taxon>
        <taxon>Cellulomonas</taxon>
    </lineage>
</organism>
<comment type="caution">
    <text evidence="1">The sequence shown here is derived from an EMBL/GenBank/DDBJ whole genome shotgun (WGS) entry which is preliminary data.</text>
</comment>
<dbReference type="EMBL" id="BJWH01000001">
    <property type="protein sequence ID" value="GEL96472.1"/>
    <property type="molecule type" value="Genomic_DNA"/>
</dbReference>
<accession>A0A511JER7</accession>
<evidence type="ECO:0000313" key="2">
    <source>
        <dbReference type="Proteomes" id="UP000321049"/>
    </source>
</evidence>
<protein>
    <recommendedName>
        <fullName evidence="3">TIR domain-containing protein</fullName>
    </recommendedName>
</protein>
<evidence type="ECO:0000313" key="1">
    <source>
        <dbReference type="EMBL" id="GEL96472.1"/>
    </source>
</evidence>
<sequence length="261" mass="28019">MAQSDGPARNAGRFAMPTGMRLRELVGAVANLYNIQDFADGTRMSTDADEYDLFAWHLQRLPGTARLAQVPRPGVILAAHRGADPQDAWASALQLRRSLEQDASWEQRFHDFLDTPAARWPAVPLCEQDLLVSHDADDEGVVAQIVDELRAASLTCVALERPGAHTSPAADGWRRELARSALLVSVIGPAGVDKPVLHREAGAAWALRRAIVPALIGVPPGALSYLLSSYQVRTVDTPEARTALASELAEFMVGAAGGMAD</sequence>
<evidence type="ECO:0008006" key="3">
    <source>
        <dbReference type="Google" id="ProtNLM"/>
    </source>
</evidence>
<reference evidence="1 2" key="1">
    <citation type="submission" date="2019-07" db="EMBL/GenBank/DDBJ databases">
        <title>Whole genome shotgun sequence of Cellulomonas terrae NBRC 100819.</title>
        <authorList>
            <person name="Hosoyama A."/>
            <person name="Uohara A."/>
            <person name="Ohji S."/>
            <person name="Ichikawa N."/>
        </authorList>
    </citation>
    <scope>NUCLEOTIDE SEQUENCE [LARGE SCALE GENOMIC DNA]</scope>
    <source>
        <strain evidence="1 2">NBRC 100819</strain>
    </source>
</reference>
<keyword evidence="2" id="KW-1185">Reference proteome</keyword>
<dbReference type="AlphaFoldDB" id="A0A511JER7"/>
<proteinExistence type="predicted"/>
<dbReference type="Proteomes" id="UP000321049">
    <property type="component" value="Unassembled WGS sequence"/>
</dbReference>
<name>A0A511JER7_9CELL</name>
<gene>
    <name evidence="1" type="ORF">CTE05_00190</name>
</gene>